<name>A0A543ISU8_9ACTN</name>
<evidence type="ECO:0000313" key="2">
    <source>
        <dbReference type="EMBL" id="TQM73649.1"/>
    </source>
</evidence>
<dbReference type="EMBL" id="VFPQ01000001">
    <property type="protein sequence ID" value="TQM73649.1"/>
    <property type="molecule type" value="Genomic_DNA"/>
</dbReference>
<dbReference type="Proteomes" id="UP000319213">
    <property type="component" value="Unassembled WGS sequence"/>
</dbReference>
<comment type="caution">
    <text evidence="2">The sequence shown here is derived from an EMBL/GenBank/DDBJ whole genome shotgun (WGS) entry which is preliminary data.</text>
</comment>
<evidence type="ECO:0000313" key="3">
    <source>
        <dbReference type="Proteomes" id="UP000319213"/>
    </source>
</evidence>
<gene>
    <name evidence="2" type="ORF">FHX40_0301</name>
</gene>
<sequence length="73" mass="8070">MPVVLDDLEPLAWDSPHPGADTQAMLGNVRPNIPQPHVRDRLPVRLLHLRDPDDGGGSRAGRVPLIRSARKRP</sequence>
<accession>A0A543ISU8</accession>
<evidence type="ECO:0000256" key="1">
    <source>
        <dbReference type="SAM" id="MobiDB-lite"/>
    </source>
</evidence>
<dbReference type="RefSeq" id="WP_142257934.1">
    <property type="nucleotide sequence ID" value="NZ_BMPV01000004.1"/>
</dbReference>
<dbReference type="AlphaFoldDB" id="A0A543ISU8"/>
<reference evidence="2 3" key="1">
    <citation type="submission" date="2019-06" db="EMBL/GenBank/DDBJ databases">
        <title>Sequencing the genomes of 1000 actinobacteria strains.</title>
        <authorList>
            <person name="Klenk H.-P."/>
        </authorList>
    </citation>
    <scope>NUCLEOTIDE SEQUENCE [LARGE SCALE GENOMIC DNA]</scope>
    <source>
        <strain evidence="2 3">DSM 43186</strain>
    </source>
</reference>
<organism evidence="2 3">
    <name type="scientific">Thermopolyspora flexuosa</name>
    <dbReference type="NCBI Taxonomy" id="103836"/>
    <lineage>
        <taxon>Bacteria</taxon>
        <taxon>Bacillati</taxon>
        <taxon>Actinomycetota</taxon>
        <taxon>Actinomycetes</taxon>
        <taxon>Streptosporangiales</taxon>
        <taxon>Streptosporangiaceae</taxon>
        <taxon>Thermopolyspora</taxon>
    </lineage>
</organism>
<feature type="region of interest" description="Disordered" evidence="1">
    <location>
        <begin position="48"/>
        <end position="73"/>
    </location>
</feature>
<keyword evidence="3" id="KW-1185">Reference proteome</keyword>
<proteinExistence type="predicted"/>
<protein>
    <submittedName>
        <fullName evidence="2">Uncharacterized protein</fullName>
    </submittedName>
</protein>